<name>A0A367ZJS7_9BACT</name>
<protein>
    <submittedName>
        <fullName evidence="1">DUF124 domain-containing protein</fullName>
    </submittedName>
</protein>
<dbReference type="SUPFAM" id="SSF51219">
    <property type="entry name" value="TRAP-like"/>
    <property type="match status" value="1"/>
</dbReference>
<dbReference type="Pfam" id="PF01987">
    <property type="entry name" value="AIM24"/>
    <property type="match status" value="1"/>
</dbReference>
<dbReference type="InterPro" id="IPR036983">
    <property type="entry name" value="AIM24_sf"/>
</dbReference>
<gene>
    <name evidence="1" type="ORF">OZSIB_1898</name>
</gene>
<evidence type="ECO:0000313" key="2">
    <source>
        <dbReference type="Proteomes" id="UP000252355"/>
    </source>
</evidence>
<accession>A0A367ZJS7</accession>
<proteinExistence type="predicted"/>
<comment type="caution">
    <text evidence="1">The sequence shown here is derived from an EMBL/GenBank/DDBJ whole genome shotgun (WGS) entry which is preliminary data.</text>
</comment>
<dbReference type="EMBL" id="QOQW01000029">
    <property type="protein sequence ID" value="RCK77989.1"/>
    <property type="molecule type" value="Genomic_DNA"/>
</dbReference>
<dbReference type="PANTHER" id="PTHR43657">
    <property type="entry name" value="TRYPTOPHAN RNA-BINDING ATTENUATOR PROTEIN-LIKE PROTEIN"/>
    <property type="match status" value="1"/>
</dbReference>
<dbReference type="AlphaFoldDB" id="A0A367ZJS7"/>
<evidence type="ECO:0000313" key="1">
    <source>
        <dbReference type="EMBL" id="RCK77989.1"/>
    </source>
</evidence>
<dbReference type="Gene3D" id="3.60.160.10">
    <property type="entry name" value="Mitochondrial biogenesis AIM24"/>
    <property type="match status" value="1"/>
</dbReference>
<dbReference type="Proteomes" id="UP000252355">
    <property type="component" value="Unassembled WGS sequence"/>
</dbReference>
<dbReference type="InterPro" id="IPR016031">
    <property type="entry name" value="Trp_RNA-bd_attenuator-like_dom"/>
</dbReference>
<reference evidence="1 2" key="1">
    <citation type="submission" date="2018-05" db="EMBL/GenBank/DDBJ databases">
        <title>A metagenomic window into the 2 km-deep terrestrial subsurface aquifer revealed taxonomically and functionally diverse microbial community comprising novel uncultured bacterial lineages.</title>
        <authorList>
            <person name="Kadnikov V.V."/>
            <person name="Mardanov A.V."/>
            <person name="Beletsky A.V."/>
            <person name="Banks D."/>
            <person name="Pimenov N.V."/>
            <person name="Frank Y.A."/>
            <person name="Karnachuk O.V."/>
            <person name="Ravin N.V."/>
        </authorList>
    </citation>
    <scope>NUCLEOTIDE SEQUENCE [LARGE SCALE GENOMIC DNA]</scope>
    <source>
        <strain evidence="1">BY5</strain>
    </source>
</reference>
<dbReference type="NCBIfam" id="TIGR00266">
    <property type="entry name" value="TIGR00266 family protein"/>
    <property type="match status" value="1"/>
</dbReference>
<organism evidence="1 2">
    <name type="scientific">Candidatus Ozemobacter sibiricus</name>
    <dbReference type="NCBI Taxonomy" id="2268124"/>
    <lineage>
        <taxon>Bacteria</taxon>
        <taxon>Candidatus Ozemobacteria</taxon>
        <taxon>Candidatus Ozemobacterales</taxon>
        <taxon>Candidatus Ozemobacteraceae</taxon>
        <taxon>Candidatus Ozemobacter</taxon>
    </lineage>
</organism>
<sequence length="227" mass="24069">MKFEIIQPGSYAMIKVTLARGEAIKAESGAMVAMHPNLDVEGKVDGGMFGALKRAVLTGESLFFQTLKASRGDGEVYIAPAVPGDVTILELNGANHFFLQKQSFLASDDAVSIEAVSQGFFKGLLSGEGMFIQKATGKGTLAISSFGSIYKISLAPGQQYIVDNSHLVAWAGTVTYDVQKASSGWFSSVTSGEGLVCKVNGPGDVWFQSRNPGAFGSWIRQFIPAKG</sequence>
<dbReference type="InterPro" id="IPR002838">
    <property type="entry name" value="AIM24"/>
</dbReference>
<dbReference type="PANTHER" id="PTHR43657:SF1">
    <property type="entry name" value="ALTERED INHERITANCE OF MITOCHONDRIA PROTEIN 24, MITOCHONDRIAL"/>
    <property type="match status" value="1"/>
</dbReference>